<sequence length="35" mass="3970">MDGFYEINPLAANFVEHGKTTAIKLFLGNLDRNRC</sequence>
<organism evidence="1 2">
    <name type="scientific">Asticcacaulis benevestitus DSM 16100 = ATCC BAA-896</name>
    <dbReference type="NCBI Taxonomy" id="1121022"/>
    <lineage>
        <taxon>Bacteria</taxon>
        <taxon>Pseudomonadati</taxon>
        <taxon>Pseudomonadota</taxon>
        <taxon>Alphaproteobacteria</taxon>
        <taxon>Caulobacterales</taxon>
        <taxon>Caulobacteraceae</taxon>
        <taxon>Asticcacaulis</taxon>
    </lineage>
</organism>
<gene>
    <name evidence="1" type="ORF">ABENE_23220</name>
</gene>
<dbReference type="PATRIC" id="fig|1121022.4.peg.4751"/>
<protein>
    <submittedName>
        <fullName evidence="1">Uncharacterized protein</fullName>
    </submittedName>
</protein>
<dbReference type="AlphaFoldDB" id="V4QFF2"/>
<comment type="caution">
    <text evidence="1">The sequence shown here is derived from an EMBL/GenBank/DDBJ whole genome shotgun (WGS) entry which is preliminary data.</text>
</comment>
<proteinExistence type="predicted"/>
<evidence type="ECO:0000313" key="2">
    <source>
        <dbReference type="Proteomes" id="UP000017837"/>
    </source>
</evidence>
<reference evidence="1 2" key="1">
    <citation type="journal article" date="2014" name="Nature">
        <title>Sequential evolution of bacterial morphology by co-option of a developmental regulator.</title>
        <authorList>
            <person name="Jiang C."/>
            <person name="Brown P.J."/>
            <person name="Ducret A."/>
            <person name="Brun Y.V."/>
        </authorList>
    </citation>
    <scope>NUCLEOTIDE SEQUENCE [LARGE SCALE GENOMIC DNA]</scope>
    <source>
        <strain evidence="1 2">DSM 16100</strain>
    </source>
</reference>
<dbReference type="Proteomes" id="UP000017837">
    <property type="component" value="Unassembled WGS sequence"/>
</dbReference>
<evidence type="ECO:0000313" key="1">
    <source>
        <dbReference type="EMBL" id="ESQ77923.1"/>
    </source>
</evidence>
<dbReference type="EMBL" id="AWGB01000123">
    <property type="protein sequence ID" value="ESQ77923.1"/>
    <property type="molecule type" value="Genomic_DNA"/>
</dbReference>
<name>V4QFF2_9CAUL</name>
<keyword evidence="2" id="KW-1185">Reference proteome</keyword>
<accession>V4QFF2</accession>